<keyword evidence="11" id="KW-1185">Reference proteome</keyword>
<keyword evidence="3 5" id="KW-0378">Hydrolase</keyword>
<comment type="similarity">
    <text evidence="1 5">Belongs to the metallo-dependent hydrolases superfamily. NagA family.</text>
</comment>
<name>A0A7Z0ILK9_9ACTN</name>
<reference evidence="10 11" key="1">
    <citation type="submission" date="2020-07" db="EMBL/GenBank/DDBJ databases">
        <title>Sequencing the genomes of 1000 actinobacteria strains.</title>
        <authorList>
            <person name="Klenk H.-P."/>
        </authorList>
    </citation>
    <scope>NUCLEOTIDE SEQUENCE [LARGE SCALE GENOMIC DNA]</scope>
    <source>
        <strain evidence="10 11">DSM 103164</strain>
    </source>
</reference>
<dbReference type="CDD" id="cd00854">
    <property type="entry name" value="NagA"/>
    <property type="match status" value="1"/>
</dbReference>
<gene>
    <name evidence="10" type="ORF">GGQ54_002236</name>
</gene>
<dbReference type="SUPFAM" id="SSF51556">
    <property type="entry name" value="Metallo-dependent hydrolases"/>
    <property type="match status" value="1"/>
</dbReference>
<feature type="binding site" evidence="7">
    <location>
        <position position="128"/>
    </location>
    <ligand>
        <name>substrate</name>
    </ligand>
</feature>
<evidence type="ECO:0000256" key="5">
    <source>
        <dbReference type="PIRNR" id="PIRNR038994"/>
    </source>
</evidence>
<dbReference type="Gene3D" id="3.20.20.140">
    <property type="entry name" value="Metal-dependent hydrolases"/>
    <property type="match status" value="1"/>
</dbReference>
<protein>
    <submittedName>
        <fullName evidence="10">N-acetylglucosamine-6-phosphate deacetylase</fullName>
        <ecNumber evidence="10">3.5.1.25</ecNumber>
    </submittedName>
</protein>
<feature type="binding site" evidence="7">
    <location>
        <position position="239"/>
    </location>
    <ligand>
        <name>substrate</name>
    </ligand>
</feature>
<dbReference type="InterPro" id="IPR032466">
    <property type="entry name" value="Metal_Hydrolase"/>
</dbReference>
<proteinExistence type="inferred from homology"/>
<keyword evidence="2 8" id="KW-0479">Metal-binding</keyword>
<feature type="binding site" evidence="7">
    <location>
        <position position="215"/>
    </location>
    <ligand>
        <name>substrate</name>
    </ligand>
</feature>
<dbReference type="PANTHER" id="PTHR11113:SF14">
    <property type="entry name" value="N-ACETYLGLUCOSAMINE-6-PHOSPHATE DEACETYLASE"/>
    <property type="match status" value="1"/>
</dbReference>
<accession>A0A7Z0ILK9</accession>
<dbReference type="Proteomes" id="UP000527616">
    <property type="component" value="Unassembled WGS sequence"/>
</dbReference>
<evidence type="ECO:0000256" key="8">
    <source>
        <dbReference type="PIRSR" id="PIRSR038994-3"/>
    </source>
</evidence>
<dbReference type="SUPFAM" id="SSF51338">
    <property type="entry name" value="Composite domain of metallo-dependent hydrolases"/>
    <property type="match status" value="1"/>
</dbReference>
<dbReference type="InterPro" id="IPR003764">
    <property type="entry name" value="GlcNAc_6-P_deAcase"/>
</dbReference>
<evidence type="ECO:0000259" key="9">
    <source>
        <dbReference type="Pfam" id="PF01979"/>
    </source>
</evidence>
<dbReference type="EMBL" id="JACBZS010000001">
    <property type="protein sequence ID" value="NYI71676.1"/>
    <property type="molecule type" value="Genomic_DNA"/>
</dbReference>
<feature type="active site" description="Proton donor/acceptor" evidence="6">
    <location>
        <position position="262"/>
    </location>
</feature>
<feature type="binding site" evidence="8">
    <location>
        <position position="204"/>
    </location>
    <ligand>
        <name>Zn(2+)</name>
        <dbReference type="ChEBI" id="CHEBI:29105"/>
    </ligand>
</feature>
<evidence type="ECO:0000256" key="2">
    <source>
        <dbReference type="ARBA" id="ARBA00022723"/>
    </source>
</evidence>
<feature type="domain" description="Amidohydrolase-related" evidence="9">
    <location>
        <begin position="47"/>
        <end position="356"/>
    </location>
</feature>
<feature type="binding site" evidence="8">
    <location>
        <position position="117"/>
    </location>
    <ligand>
        <name>Zn(2+)</name>
        <dbReference type="ChEBI" id="CHEBI:29105"/>
    </ligand>
</feature>
<feature type="binding site" evidence="7">
    <location>
        <begin position="207"/>
        <end position="208"/>
    </location>
    <ligand>
        <name>substrate</name>
    </ligand>
</feature>
<dbReference type="Pfam" id="PF01979">
    <property type="entry name" value="Amidohydro_1"/>
    <property type="match status" value="1"/>
</dbReference>
<dbReference type="PANTHER" id="PTHR11113">
    <property type="entry name" value="N-ACETYLGLUCOSAMINE-6-PHOSPHATE DEACETYLASE"/>
    <property type="match status" value="1"/>
</dbReference>
<dbReference type="EC" id="3.5.1.25" evidence="10"/>
<evidence type="ECO:0000256" key="7">
    <source>
        <dbReference type="PIRSR" id="PIRSR038994-2"/>
    </source>
</evidence>
<evidence type="ECO:0000256" key="6">
    <source>
        <dbReference type="PIRSR" id="PIRSR038994-1"/>
    </source>
</evidence>
<feature type="binding site" evidence="7">
    <location>
        <begin position="300"/>
        <end position="302"/>
    </location>
    <ligand>
        <name>substrate</name>
    </ligand>
</feature>
<feature type="binding site" evidence="8">
    <location>
        <position position="183"/>
    </location>
    <ligand>
        <name>Zn(2+)</name>
        <dbReference type="ChEBI" id="CHEBI:29105"/>
    </ligand>
</feature>
<evidence type="ECO:0000256" key="3">
    <source>
        <dbReference type="ARBA" id="ARBA00022801"/>
    </source>
</evidence>
<evidence type="ECO:0000313" key="11">
    <source>
        <dbReference type="Proteomes" id="UP000527616"/>
    </source>
</evidence>
<dbReference type="PIRSF" id="PIRSF038994">
    <property type="entry name" value="NagA"/>
    <property type="match status" value="1"/>
</dbReference>
<comment type="caution">
    <text evidence="10">The sequence shown here is derived from an EMBL/GenBank/DDBJ whole genome shotgun (WGS) entry which is preliminary data.</text>
</comment>
<dbReference type="RefSeq" id="WP_179445472.1">
    <property type="nucleotide sequence ID" value="NZ_JACBZS010000001.1"/>
</dbReference>
<keyword evidence="4 5" id="KW-0119">Carbohydrate metabolism</keyword>
<dbReference type="GO" id="GO:0006046">
    <property type="term" value="P:N-acetylglucosamine catabolic process"/>
    <property type="evidence" value="ECO:0007669"/>
    <property type="project" value="TreeGrafter"/>
</dbReference>
<evidence type="ECO:0000256" key="1">
    <source>
        <dbReference type="ARBA" id="ARBA00010716"/>
    </source>
</evidence>
<dbReference type="InterPro" id="IPR011059">
    <property type="entry name" value="Metal-dep_hydrolase_composite"/>
</dbReference>
<dbReference type="GO" id="GO:0008448">
    <property type="term" value="F:N-acetylglucosamine-6-phosphate deacetylase activity"/>
    <property type="evidence" value="ECO:0007669"/>
    <property type="project" value="UniProtKB-EC"/>
</dbReference>
<dbReference type="Gene3D" id="2.30.40.10">
    <property type="entry name" value="Urease, subunit C, domain 1"/>
    <property type="match status" value="1"/>
</dbReference>
<evidence type="ECO:0000313" key="10">
    <source>
        <dbReference type="EMBL" id="NYI71676.1"/>
    </source>
</evidence>
<sequence length="376" mass="39273">MAERTLRVRRLVAGAEVIEHAELVLDGEWIVEIRPDRRGPGQHDGWLVPGFVDTHCHGAAGADFSDADGVATILEHHRDHGTTAMIGSLVSAPVADLATRLRSLPRDVPGLIGWHLEGPFLSVARCGAHDPEVLTDPDPASVRTLIEAGGGALRMITLAPELSGAMGAIDAFTAAGVQVAFGHSDADATTTREAVRRGAVVATHLFNAMRPIHHRDPGPVPVLLTESDVTAELIADGHHLDDDVIKLAVDAAGPERIALITDAMAATGLADGAYPLGSMTAEVAGGLARIRNADGSLGSIAGSTLTMDAAFERLVGLGYPIPDVAVMAATTPARTHRIDNAGVLAPGQPADAVLVDDEGRRQGVLWRGRWRESPAA</sequence>
<dbReference type="AlphaFoldDB" id="A0A7Z0ILK9"/>
<organism evidence="10 11">
    <name type="scientific">Naumannella cuiyingiana</name>
    <dbReference type="NCBI Taxonomy" id="1347891"/>
    <lineage>
        <taxon>Bacteria</taxon>
        <taxon>Bacillati</taxon>
        <taxon>Actinomycetota</taxon>
        <taxon>Actinomycetes</taxon>
        <taxon>Propionibacteriales</taxon>
        <taxon>Propionibacteriaceae</taxon>
        <taxon>Naumannella</taxon>
    </lineage>
</organism>
<dbReference type="GO" id="GO:0046872">
    <property type="term" value="F:metal ion binding"/>
    <property type="evidence" value="ECO:0007669"/>
    <property type="project" value="UniProtKB-KW"/>
</dbReference>
<comment type="cofactor">
    <cofactor evidence="8">
        <name>a divalent metal cation</name>
        <dbReference type="ChEBI" id="CHEBI:60240"/>
    </cofactor>
    <text evidence="8">Binds 1 divalent metal cation per subunit.</text>
</comment>
<evidence type="ECO:0000256" key="4">
    <source>
        <dbReference type="ARBA" id="ARBA00023277"/>
    </source>
</evidence>
<dbReference type="InterPro" id="IPR006680">
    <property type="entry name" value="Amidohydro-rel"/>
</dbReference>